<name>A0A1N7LPE8_9GAMM</name>
<proteinExistence type="predicted"/>
<dbReference type="AlphaFoldDB" id="A0A1N7LPE8"/>
<evidence type="ECO:0000313" key="2">
    <source>
        <dbReference type="Proteomes" id="UP000185999"/>
    </source>
</evidence>
<dbReference type="Proteomes" id="UP000185999">
    <property type="component" value="Unassembled WGS sequence"/>
</dbReference>
<dbReference type="RefSeq" id="WP_054341336.1">
    <property type="nucleotide sequence ID" value="NZ_FTOE01000004.1"/>
</dbReference>
<evidence type="ECO:0008006" key="3">
    <source>
        <dbReference type="Google" id="ProtNLM"/>
    </source>
</evidence>
<sequence>MKKMLFSILLFFMTITNVISSELKMPVSGISVDIPDGYALYQVELGTYFGKSDLITNEVQSLVITFMKPNGDLQVNSDMVAGIRDGMVKGGYKTSEIMIDVHQKGKIKVLKAQLGNEVRVYIPYAHQNLIILAQIEGEKPELPAVLIHILSSIK</sequence>
<reference evidence="2" key="1">
    <citation type="submission" date="2017-01" db="EMBL/GenBank/DDBJ databases">
        <authorList>
            <person name="Varghese N."/>
            <person name="Submissions S."/>
        </authorList>
    </citation>
    <scope>NUCLEOTIDE SEQUENCE [LARGE SCALE GENOMIC DNA]</scope>
    <source>
        <strain evidence="2">DSM 22306</strain>
    </source>
</reference>
<organism evidence="1 2">
    <name type="scientific">Neptunomonas antarctica</name>
    <dbReference type="NCBI Taxonomy" id="619304"/>
    <lineage>
        <taxon>Bacteria</taxon>
        <taxon>Pseudomonadati</taxon>
        <taxon>Pseudomonadota</taxon>
        <taxon>Gammaproteobacteria</taxon>
        <taxon>Oceanospirillales</taxon>
        <taxon>Oceanospirillaceae</taxon>
        <taxon>Neptunomonas</taxon>
    </lineage>
</organism>
<keyword evidence="2" id="KW-1185">Reference proteome</keyword>
<evidence type="ECO:0000313" key="1">
    <source>
        <dbReference type="EMBL" id="SIS75717.1"/>
    </source>
</evidence>
<protein>
    <recommendedName>
        <fullName evidence="3">DUF1795 domain-containing protein</fullName>
    </recommendedName>
</protein>
<accession>A0A1N7LPE8</accession>
<dbReference type="EMBL" id="FTOE01000004">
    <property type="protein sequence ID" value="SIS75717.1"/>
    <property type="molecule type" value="Genomic_DNA"/>
</dbReference>
<gene>
    <name evidence="1" type="ORF">SAMN05421760_104217</name>
</gene>